<protein>
    <submittedName>
        <fullName evidence="1">Uncharacterized protein</fullName>
    </submittedName>
</protein>
<organism evidence="1 2">
    <name type="scientific">Nonomuraea solani</name>
    <dbReference type="NCBI Taxonomy" id="1144553"/>
    <lineage>
        <taxon>Bacteria</taxon>
        <taxon>Bacillati</taxon>
        <taxon>Actinomycetota</taxon>
        <taxon>Actinomycetes</taxon>
        <taxon>Streptosporangiales</taxon>
        <taxon>Streptosporangiaceae</taxon>
        <taxon>Nonomuraea</taxon>
    </lineage>
</organism>
<dbReference type="Proteomes" id="UP000236732">
    <property type="component" value="Unassembled WGS sequence"/>
</dbReference>
<gene>
    <name evidence="1" type="ORF">SAMN05444920_104717</name>
</gene>
<sequence length="102" mass="10911">MPTLTAMTTIVFIHGRGQEGKDPKVLLGEWCNALCAGLGVTGLGSEAVLPYYGNVLHRATAAAAKRADPADQMPADGAEEVPFHQDYLRHRTVATPIDRACH</sequence>
<dbReference type="AlphaFoldDB" id="A0A1H6D2M3"/>
<keyword evidence="2" id="KW-1185">Reference proteome</keyword>
<evidence type="ECO:0000313" key="1">
    <source>
        <dbReference type="EMBL" id="SEG79541.1"/>
    </source>
</evidence>
<proteinExistence type="predicted"/>
<reference evidence="1 2" key="1">
    <citation type="submission" date="2016-10" db="EMBL/GenBank/DDBJ databases">
        <authorList>
            <person name="de Groot N.N."/>
        </authorList>
    </citation>
    <scope>NUCLEOTIDE SEQUENCE [LARGE SCALE GENOMIC DNA]</scope>
    <source>
        <strain evidence="1 2">CGMCC 4.7037</strain>
    </source>
</reference>
<dbReference type="EMBL" id="FNVT01000004">
    <property type="protein sequence ID" value="SEG79541.1"/>
    <property type="molecule type" value="Genomic_DNA"/>
</dbReference>
<accession>A0A1H6D2M3</accession>
<evidence type="ECO:0000313" key="2">
    <source>
        <dbReference type="Proteomes" id="UP000236732"/>
    </source>
</evidence>
<name>A0A1H6D2M3_9ACTN</name>